<evidence type="ECO:0000259" key="2">
    <source>
        <dbReference type="PROSITE" id="PS50188"/>
    </source>
</evidence>
<dbReference type="OrthoDB" id="25503at2759"/>
<dbReference type="PANTHER" id="PTHR12864">
    <property type="entry name" value="RAN BINDING PROTEIN 9-RELATED"/>
    <property type="match status" value="1"/>
</dbReference>
<dbReference type="InterPro" id="IPR001870">
    <property type="entry name" value="B30.2/SPRY"/>
</dbReference>
<dbReference type="AlphaFoldDB" id="A0A9P6EVJ4"/>
<name>A0A9P6EVJ4_9AGAR</name>
<dbReference type="InterPro" id="IPR050618">
    <property type="entry name" value="Ubq-SigPath_Reg"/>
</dbReference>
<dbReference type="InterPro" id="IPR006595">
    <property type="entry name" value="CTLH_C"/>
</dbReference>
<dbReference type="InterPro" id="IPR013144">
    <property type="entry name" value="CRA_dom"/>
</dbReference>
<dbReference type="PROSITE" id="PS50897">
    <property type="entry name" value="CTLH"/>
    <property type="match status" value="1"/>
</dbReference>
<dbReference type="EMBL" id="MU157824">
    <property type="protein sequence ID" value="KAF9535767.1"/>
    <property type="molecule type" value="Genomic_DNA"/>
</dbReference>
<feature type="domain" description="B30.2/SPRY" evidence="2">
    <location>
        <begin position="213"/>
        <end position="403"/>
    </location>
</feature>
<feature type="compositionally biased region" description="Low complexity" evidence="1">
    <location>
        <begin position="79"/>
        <end position="99"/>
    </location>
</feature>
<feature type="region of interest" description="Disordered" evidence="1">
    <location>
        <begin position="621"/>
        <end position="652"/>
    </location>
</feature>
<evidence type="ECO:0000313" key="4">
    <source>
        <dbReference type="EMBL" id="KAF9535767.1"/>
    </source>
</evidence>
<reference evidence="4" key="1">
    <citation type="submission" date="2020-11" db="EMBL/GenBank/DDBJ databases">
        <authorList>
            <consortium name="DOE Joint Genome Institute"/>
            <person name="Ahrendt S."/>
            <person name="Riley R."/>
            <person name="Andreopoulos W."/>
            <person name="Labutti K."/>
            <person name="Pangilinan J."/>
            <person name="Ruiz-Duenas F.J."/>
            <person name="Barrasa J.M."/>
            <person name="Sanchez-Garcia M."/>
            <person name="Camarero S."/>
            <person name="Miyauchi S."/>
            <person name="Serrano A."/>
            <person name="Linde D."/>
            <person name="Babiker R."/>
            <person name="Drula E."/>
            <person name="Ayuso-Fernandez I."/>
            <person name="Pacheco R."/>
            <person name="Padilla G."/>
            <person name="Ferreira P."/>
            <person name="Barriuso J."/>
            <person name="Kellner H."/>
            <person name="Castanera R."/>
            <person name="Alfaro M."/>
            <person name="Ramirez L."/>
            <person name="Pisabarro A.G."/>
            <person name="Kuo A."/>
            <person name="Tritt A."/>
            <person name="Lipzen A."/>
            <person name="He G."/>
            <person name="Yan M."/>
            <person name="Ng V."/>
            <person name="Cullen D."/>
            <person name="Martin F."/>
            <person name="Rosso M.-N."/>
            <person name="Henrissat B."/>
            <person name="Hibbett D."/>
            <person name="Martinez A.T."/>
            <person name="Grigoriev I.V."/>
        </authorList>
    </citation>
    <scope>NUCLEOTIDE SEQUENCE</scope>
    <source>
        <strain evidence="4">CBS 506.95</strain>
    </source>
</reference>
<gene>
    <name evidence="4" type="ORF">CPB83DRAFT_842299</name>
</gene>
<evidence type="ECO:0008006" key="6">
    <source>
        <dbReference type="Google" id="ProtNLM"/>
    </source>
</evidence>
<dbReference type="Pfam" id="PF08513">
    <property type="entry name" value="LisH"/>
    <property type="match status" value="1"/>
</dbReference>
<comment type="caution">
    <text evidence="4">The sequence shown here is derived from an EMBL/GenBank/DDBJ whole genome shotgun (WGS) entry which is preliminary data.</text>
</comment>
<dbReference type="SMART" id="SM00449">
    <property type="entry name" value="SPRY"/>
    <property type="match status" value="1"/>
</dbReference>
<dbReference type="SMART" id="SM00668">
    <property type="entry name" value="CTLH"/>
    <property type="match status" value="1"/>
</dbReference>
<dbReference type="Proteomes" id="UP000807306">
    <property type="component" value="Unassembled WGS sequence"/>
</dbReference>
<dbReference type="PROSITE" id="PS50896">
    <property type="entry name" value="LISH"/>
    <property type="match status" value="1"/>
</dbReference>
<dbReference type="InterPro" id="IPR006594">
    <property type="entry name" value="LisH"/>
</dbReference>
<evidence type="ECO:0000313" key="5">
    <source>
        <dbReference type="Proteomes" id="UP000807306"/>
    </source>
</evidence>
<dbReference type="InterPro" id="IPR013320">
    <property type="entry name" value="ConA-like_dom_sf"/>
</dbReference>
<dbReference type="SUPFAM" id="SSF49899">
    <property type="entry name" value="Concanavalin A-like lectins/glucanases"/>
    <property type="match status" value="1"/>
</dbReference>
<feature type="region of interest" description="Disordered" evidence="1">
    <location>
        <begin position="1"/>
        <end position="137"/>
    </location>
</feature>
<accession>A0A9P6EVJ4</accession>
<feature type="compositionally biased region" description="Low complexity" evidence="1">
    <location>
        <begin position="630"/>
        <end position="643"/>
    </location>
</feature>
<dbReference type="Pfam" id="PF10607">
    <property type="entry name" value="CTLH"/>
    <property type="match status" value="1"/>
</dbReference>
<dbReference type="PROSITE" id="PS50188">
    <property type="entry name" value="B302_SPRY"/>
    <property type="match status" value="1"/>
</dbReference>
<dbReference type="Gene3D" id="2.60.120.920">
    <property type="match status" value="1"/>
</dbReference>
<evidence type="ECO:0000259" key="3">
    <source>
        <dbReference type="PROSITE" id="PS50897"/>
    </source>
</evidence>
<keyword evidence="5" id="KW-1185">Reference proteome</keyword>
<proteinExistence type="predicted"/>
<sequence>MNTRPSRSSSIPIPRSASASSSARNLESLISIPLIPPGRGQPRSPSTTRPIPEPRRVSVADGSRTAASTSHGHGPPTSPIRSSARSPSVVSSVPRRSPSNTRFEPRVVRSTATDGEGECPPQSSTSPTVTRRASLASVRAAASQRPVIPHHVVARAQTTSFPRPSYLDNSSLRHMLHTEIPIAPIPSRRADPTASARNQAYANAMIVENEDDGSPAASPSIMPPLKTSFKLPTRWSDQDRHPSLNVSPEGRELMHQGQTASGDKDAASARTTHPIPPACGIFYYEVDILGKEQKSKISIGFSGKTARFAKLPGQEPHSWAYYGDDGTALSPDRTGIPFRQPFGTSDIIGCGIDFTTYKVFFTRNGVLIGQVFDNVGKDMPIFPSIGFQQSGDSVRTNFGQEPFKFDIEYHVQQQKVVVWNQIQATPLHRTILRGHPKTGLGSIASITNDMGDQPPLNEDESKTAIDQLVLSYLVHHGYAKTARSFEKQCHSLEIKDIETSTLDGDDDDVDMTNGASKADGADVDIETRKTIVNLVIAGKIDDAIDTLRICYAPVLEADKQLIWFKLRFRKFVELILVTTELKKQMKAIREKEKQQRKMSLVPPLPTHNHWMEDDMGMDIDEDVVGPIPMSNRPSSNRSDSSGSGREKNLSPELQEVNLRYEDALTMAITYGQSLSNDFHSDSRPELQQLFKRTFGIVAWEDPLEEMADIAGHHSRVALANEVNQAILKSQGRPARPPLETLYRHAATSITQLGLMGVGSAVFTEMPHESIH</sequence>
<feature type="region of interest" description="Disordered" evidence="1">
    <location>
        <begin position="231"/>
        <end position="269"/>
    </location>
</feature>
<feature type="compositionally biased region" description="Low complexity" evidence="1">
    <location>
        <begin position="1"/>
        <end position="24"/>
    </location>
</feature>
<feature type="domain" description="CTLH" evidence="3">
    <location>
        <begin position="524"/>
        <end position="582"/>
    </location>
</feature>
<dbReference type="InterPro" id="IPR043136">
    <property type="entry name" value="B30.2/SPRY_sf"/>
</dbReference>
<organism evidence="4 5">
    <name type="scientific">Crepidotus variabilis</name>
    <dbReference type="NCBI Taxonomy" id="179855"/>
    <lineage>
        <taxon>Eukaryota</taxon>
        <taxon>Fungi</taxon>
        <taxon>Dikarya</taxon>
        <taxon>Basidiomycota</taxon>
        <taxon>Agaricomycotina</taxon>
        <taxon>Agaricomycetes</taxon>
        <taxon>Agaricomycetidae</taxon>
        <taxon>Agaricales</taxon>
        <taxon>Agaricineae</taxon>
        <taxon>Crepidotaceae</taxon>
        <taxon>Crepidotus</taxon>
    </lineage>
</organism>
<dbReference type="Pfam" id="PF00622">
    <property type="entry name" value="SPRY"/>
    <property type="match status" value="1"/>
</dbReference>
<protein>
    <recommendedName>
        <fullName evidence="6">SPRY-domain-containing protein</fullName>
    </recommendedName>
</protein>
<evidence type="ECO:0000256" key="1">
    <source>
        <dbReference type="SAM" id="MobiDB-lite"/>
    </source>
</evidence>
<dbReference type="SMART" id="SM00667">
    <property type="entry name" value="LisH"/>
    <property type="match status" value="1"/>
</dbReference>
<dbReference type="SMART" id="SM00757">
    <property type="entry name" value="CRA"/>
    <property type="match status" value="1"/>
</dbReference>
<dbReference type="InterPro" id="IPR003877">
    <property type="entry name" value="SPRY_dom"/>
</dbReference>
<dbReference type="InterPro" id="IPR024964">
    <property type="entry name" value="CTLH/CRA"/>
</dbReference>